<sequence length="82" mass="8994">GPAASPRDWIACGGVESLPLASQADIVVRWLSSDRVERSPNLIANIFASGRSCWTFGNQHSALRQVPSWGIQGVDWQKWNTS</sequence>
<name>A0A061QX30_9CHLO</name>
<accession>A0A061QX30</accession>
<organism evidence="1">
    <name type="scientific">Tetraselmis sp. GSL018</name>
    <dbReference type="NCBI Taxonomy" id="582737"/>
    <lineage>
        <taxon>Eukaryota</taxon>
        <taxon>Viridiplantae</taxon>
        <taxon>Chlorophyta</taxon>
        <taxon>core chlorophytes</taxon>
        <taxon>Chlorodendrophyceae</taxon>
        <taxon>Chlorodendrales</taxon>
        <taxon>Chlorodendraceae</taxon>
        <taxon>Tetraselmis</taxon>
    </lineage>
</organism>
<gene>
    <name evidence="1" type="ORF">TSPGSL018_21697</name>
</gene>
<reference evidence="1" key="1">
    <citation type="submission" date="2014-05" db="EMBL/GenBank/DDBJ databases">
        <title>The transcriptome of the halophilic microalga Tetraselmis sp. GSL018 isolated from the Great Salt Lake, Utah.</title>
        <authorList>
            <person name="Jinkerson R.E."/>
            <person name="D'Adamo S."/>
            <person name="Posewitz M.C."/>
        </authorList>
    </citation>
    <scope>NUCLEOTIDE SEQUENCE</scope>
    <source>
        <strain evidence="1">GSL018</strain>
    </source>
</reference>
<feature type="non-terminal residue" evidence="1">
    <location>
        <position position="1"/>
    </location>
</feature>
<evidence type="ECO:0000313" key="1">
    <source>
        <dbReference type="EMBL" id="JAC63024.1"/>
    </source>
</evidence>
<dbReference type="EMBL" id="GBEZ01023905">
    <property type="protein sequence ID" value="JAC63024.1"/>
    <property type="molecule type" value="Transcribed_RNA"/>
</dbReference>
<dbReference type="AlphaFoldDB" id="A0A061QX30"/>
<protein>
    <submittedName>
        <fullName evidence="1">Uncharacterized protein</fullName>
    </submittedName>
</protein>
<proteinExistence type="predicted"/>